<dbReference type="InterPro" id="IPR013217">
    <property type="entry name" value="Methyltransf_12"/>
</dbReference>
<dbReference type="SUPFAM" id="SSF53335">
    <property type="entry name" value="S-adenosyl-L-methionine-dependent methyltransferases"/>
    <property type="match status" value="1"/>
</dbReference>
<dbReference type="OrthoDB" id="2472181at2"/>
<dbReference type="AlphaFoldDB" id="H5XHI8"/>
<evidence type="ECO:0000313" key="2">
    <source>
        <dbReference type="EMBL" id="EHR61668.1"/>
    </source>
</evidence>
<evidence type="ECO:0000259" key="1">
    <source>
        <dbReference type="Pfam" id="PF08242"/>
    </source>
</evidence>
<dbReference type="InterPro" id="IPR029063">
    <property type="entry name" value="SAM-dependent_MTases_sf"/>
</dbReference>
<keyword evidence="3" id="KW-1185">Reference proteome</keyword>
<dbReference type="RefSeq" id="WP_005456988.1">
    <property type="nucleotide sequence ID" value="NZ_CM001440.1"/>
</dbReference>
<dbReference type="CDD" id="cd02440">
    <property type="entry name" value="AdoMet_MTases"/>
    <property type="match status" value="1"/>
</dbReference>
<protein>
    <submittedName>
        <fullName evidence="2">Methylase involved in ubiquinone/menaquinone biosynthesis</fullName>
    </submittedName>
</protein>
<evidence type="ECO:0000313" key="3">
    <source>
        <dbReference type="Proteomes" id="UP000002791"/>
    </source>
</evidence>
<keyword evidence="2" id="KW-0489">Methyltransferase</keyword>
<dbReference type="GO" id="GO:0032259">
    <property type="term" value="P:methylation"/>
    <property type="evidence" value="ECO:0007669"/>
    <property type="project" value="UniProtKB-KW"/>
</dbReference>
<dbReference type="Pfam" id="PF08242">
    <property type="entry name" value="Methyltransf_12"/>
    <property type="match status" value="1"/>
</dbReference>
<dbReference type="EMBL" id="CM001440">
    <property type="protein sequence ID" value="EHR61668.1"/>
    <property type="molecule type" value="Genomic_DNA"/>
</dbReference>
<sequence>MTAPVPARLGVHAEAGHPVWKVLADLGEFFTVVAGPDQDIDAAFVVDGGEAAAERVEELLGSGVSVLVQPPWGSRAVTSALRTARRAGAHFALLDLAEAVGPLAEVVSERIGRGDVAEVELVTSPAGLHTALRVLHGLLPSLRPWRLVARAPELLAGTVGTTTVTLVVRTEGGTADLVPDRIAVRGAAGTVLASPDGLTWLPGPFGGRPEAVSRRPDLGSVLHRQLTALHTSVGERTGARDVAAAQLGLTVSRLADDVTDSLTAAEHPRFPAGLADEAHRAGLAHVTDPEPAVAAGKEAERIALATMARVLADACADGRARTVEEILSEARVAPGTAWLVRRWLAVLVEEGVFELDGGRVRPVPTIPTASAEADLEPVYSALGFPATVGRFHSRVRSRLPELVRGEVALSSLLFPGGDTGIAEALYGEGWASRYLNAAAARAVVTALRGVDGTATVLELGAGVGATTRVVLSELDTAGFDEVRYVYSDISRLFLVAAARWDAHRHRVRPALLDVNDDLLAQGAPSASADVVIAGHVLHSAVDLGRTLRSVRATLRRGGTLVVVESTVENYALLASIQLLRSADETAPLPGSADGRARKGRMFPDLDGWRSALASAGFTVQACLPPADHPGAGLGQALIVATAT</sequence>
<dbReference type="Proteomes" id="UP000002791">
    <property type="component" value="Chromosome"/>
</dbReference>
<feature type="domain" description="Methyltransferase type 12" evidence="1">
    <location>
        <begin position="457"/>
        <end position="560"/>
    </location>
</feature>
<dbReference type="Gene3D" id="3.40.50.150">
    <property type="entry name" value="Vaccinia Virus protein VP39"/>
    <property type="match status" value="1"/>
</dbReference>
<dbReference type="eggNOG" id="COG4693">
    <property type="taxonomic scope" value="Bacteria"/>
</dbReference>
<proteinExistence type="predicted"/>
<reference evidence="2 3" key="1">
    <citation type="submission" date="2011-11" db="EMBL/GenBank/DDBJ databases">
        <title>The Noncontiguous Finished sequence of Saccharomonospora cyanea NA-134.</title>
        <authorList>
            <consortium name="US DOE Joint Genome Institute"/>
            <person name="Lucas S."/>
            <person name="Han J."/>
            <person name="Lapidus A."/>
            <person name="Cheng J.-F."/>
            <person name="Goodwin L."/>
            <person name="Pitluck S."/>
            <person name="Peters L."/>
            <person name="Ovchinnikova G."/>
            <person name="Lu M."/>
            <person name="Detter J.C."/>
            <person name="Han C."/>
            <person name="Tapia R."/>
            <person name="Land M."/>
            <person name="Hauser L."/>
            <person name="Kyrpides N."/>
            <person name="Ivanova N."/>
            <person name="Pagani I."/>
            <person name="Brambilla E.-M."/>
            <person name="Klenk H.-P."/>
            <person name="Woyke T."/>
        </authorList>
    </citation>
    <scope>NUCLEOTIDE SEQUENCE [LARGE SCALE GENOMIC DNA]</scope>
    <source>
        <strain evidence="2 3">NA-134</strain>
    </source>
</reference>
<gene>
    <name evidence="2" type="ORF">SaccyDRAFT_2822</name>
</gene>
<keyword evidence="2" id="KW-0830">Ubiquinone</keyword>
<keyword evidence="2" id="KW-0808">Transferase</keyword>
<dbReference type="GO" id="GO:0008168">
    <property type="term" value="F:methyltransferase activity"/>
    <property type="evidence" value="ECO:0007669"/>
    <property type="project" value="UniProtKB-KW"/>
</dbReference>
<dbReference type="STRING" id="882082.SaccyDRAFT_2822"/>
<name>H5XHI8_9PSEU</name>
<organism evidence="2 3">
    <name type="scientific">Saccharomonospora cyanea NA-134</name>
    <dbReference type="NCBI Taxonomy" id="882082"/>
    <lineage>
        <taxon>Bacteria</taxon>
        <taxon>Bacillati</taxon>
        <taxon>Actinomycetota</taxon>
        <taxon>Actinomycetes</taxon>
        <taxon>Pseudonocardiales</taxon>
        <taxon>Pseudonocardiaceae</taxon>
        <taxon>Saccharomonospora</taxon>
    </lineage>
</organism>
<dbReference type="HOGENOM" id="CLU_425709_0_0_11"/>
<accession>H5XHI8</accession>